<dbReference type="AlphaFoldDB" id="A0A1R4JB27"/>
<dbReference type="InterPro" id="IPR011335">
    <property type="entry name" value="Restrct_endonuc-II-like"/>
</dbReference>
<organism evidence="3 4">
    <name type="scientific">Microbacterium esteraromaticum</name>
    <dbReference type="NCBI Taxonomy" id="57043"/>
    <lineage>
        <taxon>Bacteria</taxon>
        <taxon>Bacillati</taxon>
        <taxon>Actinomycetota</taxon>
        <taxon>Actinomycetes</taxon>
        <taxon>Micrococcales</taxon>
        <taxon>Microbacteriaceae</taxon>
        <taxon>Microbacterium</taxon>
    </lineage>
</organism>
<keyword evidence="4" id="KW-1185">Reference proteome</keyword>
<proteinExistence type="predicted"/>
<reference evidence="3 4" key="1">
    <citation type="submission" date="2017-02" db="EMBL/GenBank/DDBJ databases">
        <authorList>
            <person name="Peterson S.W."/>
        </authorList>
    </citation>
    <scope>NUCLEOTIDE SEQUENCE [LARGE SCALE GENOMIC DNA]</scope>
    <source>
        <strain evidence="3 4">B Mb 05.01</strain>
    </source>
</reference>
<feature type="domain" description="DUF559" evidence="1">
    <location>
        <begin position="199"/>
        <end position="280"/>
    </location>
</feature>
<sequence>MPEYADAGTMFDPQILLLRLGGLARGVQLQAYGVSRTRIAQSVRDGHIERLRPGLFAAPGLPSAERAAAEHGGALTCSAALRRHGVWVLASEGPPHVWVGRRGRVHEHGTGCRCVSHYFRGSFGIGLVGVETALIHLHRCEGDESFFASFESAWRLRMLSAAARLRIRDALPAGARWLVDFARSDADSGIESLLRLRLHLLGMQLRCQVDIDGVGRVDFVIGAWLIFEVDGKQNHDGAVNRHKDLRRDAAASALGYETLRFDYAQVVHDWESVQQAVAGALERMRERG</sequence>
<dbReference type="SUPFAM" id="SSF52980">
    <property type="entry name" value="Restriction endonuclease-like"/>
    <property type="match status" value="1"/>
</dbReference>
<dbReference type="Pfam" id="PF04480">
    <property type="entry name" value="DUF559"/>
    <property type="match status" value="1"/>
</dbReference>
<feature type="domain" description="AbiEi antitoxin N-terminal" evidence="2">
    <location>
        <begin position="16"/>
        <end position="58"/>
    </location>
</feature>
<evidence type="ECO:0000259" key="2">
    <source>
        <dbReference type="Pfam" id="PF13338"/>
    </source>
</evidence>
<gene>
    <name evidence="3" type="ORF">FM104_06375</name>
</gene>
<dbReference type="InterPro" id="IPR025159">
    <property type="entry name" value="AbiEi_N"/>
</dbReference>
<evidence type="ECO:0000259" key="1">
    <source>
        <dbReference type="Pfam" id="PF04480"/>
    </source>
</evidence>
<dbReference type="EMBL" id="FUKO01000019">
    <property type="protein sequence ID" value="SJN29134.1"/>
    <property type="molecule type" value="Genomic_DNA"/>
</dbReference>
<dbReference type="Pfam" id="PF13338">
    <property type="entry name" value="AbiEi_4"/>
    <property type="match status" value="1"/>
</dbReference>
<name>A0A1R4JB27_9MICO</name>
<dbReference type="Gene3D" id="3.40.960.10">
    <property type="entry name" value="VSR Endonuclease"/>
    <property type="match status" value="1"/>
</dbReference>
<dbReference type="Proteomes" id="UP000196320">
    <property type="component" value="Unassembled WGS sequence"/>
</dbReference>
<protein>
    <submittedName>
        <fullName evidence="3">Uncharacterized protein</fullName>
    </submittedName>
</protein>
<accession>A0A1R4JB27</accession>
<evidence type="ECO:0000313" key="3">
    <source>
        <dbReference type="EMBL" id="SJN29134.1"/>
    </source>
</evidence>
<dbReference type="InterPro" id="IPR007569">
    <property type="entry name" value="DUF559"/>
</dbReference>
<evidence type="ECO:0000313" key="4">
    <source>
        <dbReference type="Proteomes" id="UP000196320"/>
    </source>
</evidence>